<evidence type="ECO:0000313" key="1">
    <source>
        <dbReference type="EMBL" id="CAG9581481.1"/>
    </source>
</evidence>
<keyword evidence="2" id="KW-1185">Reference proteome</keyword>
<dbReference type="EMBL" id="CAKASE010000080">
    <property type="protein sequence ID" value="CAG9581481.1"/>
    <property type="molecule type" value="Genomic_DNA"/>
</dbReference>
<name>A0A8J2VW51_9NEOP</name>
<dbReference type="AlphaFoldDB" id="A0A8J2VW51"/>
<reference evidence="1" key="1">
    <citation type="submission" date="2021-09" db="EMBL/GenBank/DDBJ databases">
        <authorList>
            <person name="Martin H S."/>
        </authorList>
    </citation>
    <scope>NUCLEOTIDE SEQUENCE</scope>
</reference>
<organism evidence="1 2">
    <name type="scientific">Danaus chrysippus</name>
    <name type="common">African queen</name>
    <dbReference type="NCBI Taxonomy" id="151541"/>
    <lineage>
        <taxon>Eukaryota</taxon>
        <taxon>Metazoa</taxon>
        <taxon>Ecdysozoa</taxon>
        <taxon>Arthropoda</taxon>
        <taxon>Hexapoda</taxon>
        <taxon>Insecta</taxon>
        <taxon>Pterygota</taxon>
        <taxon>Neoptera</taxon>
        <taxon>Endopterygota</taxon>
        <taxon>Lepidoptera</taxon>
        <taxon>Glossata</taxon>
        <taxon>Ditrysia</taxon>
        <taxon>Papilionoidea</taxon>
        <taxon>Nymphalidae</taxon>
        <taxon>Danainae</taxon>
        <taxon>Danaini</taxon>
        <taxon>Danaina</taxon>
        <taxon>Danaus</taxon>
        <taxon>Anosia</taxon>
    </lineage>
</organism>
<accession>A0A8J2VW51</accession>
<proteinExistence type="predicted"/>
<comment type="caution">
    <text evidence="1">The sequence shown here is derived from an EMBL/GenBank/DDBJ whole genome shotgun (WGS) entry which is preliminary data.</text>
</comment>
<sequence length="69" mass="8084">MASQCWLLQTLDFDNLKRIVDDPNQNFRSNVGLNTRLYLQFKVKVSLKFRYKSESSGRLSASLECRPKE</sequence>
<protein>
    <submittedName>
        <fullName evidence="1">(African queen) hypothetical protein</fullName>
    </submittedName>
</protein>
<dbReference type="Proteomes" id="UP000789524">
    <property type="component" value="Unassembled WGS sequence"/>
</dbReference>
<evidence type="ECO:0000313" key="2">
    <source>
        <dbReference type="Proteomes" id="UP000789524"/>
    </source>
</evidence>
<gene>
    <name evidence="1" type="ORF">DCHRY22_LOCUS14078</name>
</gene>